<dbReference type="AlphaFoldDB" id="A0A0D2DBX1"/>
<keyword evidence="2" id="KW-1185">Reference proteome</keyword>
<protein>
    <submittedName>
        <fullName evidence="1">Uncharacterized protein</fullName>
    </submittedName>
</protein>
<dbReference type="EMBL" id="KN847338">
    <property type="protein sequence ID" value="KIW40578.1"/>
    <property type="molecule type" value="Genomic_DNA"/>
</dbReference>
<dbReference type="Proteomes" id="UP000053342">
    <property type="component" value="Unassembled WGS sequence"/>
</dbReference>
<name>A0A0D2DBX1_9EURO</name>
<evidence type="ECO:0000313" key="2">
    <source>
        <dbReference type="Proteomes" id="UP000053342"/>
    </source>
</evidence>
<dbReference type="RefSeq" id="XP_016260794.1">
    <property type="nucleotide sequence ID" value="XM_016409040.1"/>
</dbReference>
<proteinExistence type="predicted"/>
<accession>A0A0D2DBX1</accession>
<dbReference type="HOGENOM" id="CLU_2306154_0_0_1"/>
<evidence type="ECO:0000313" key="1">
    <source>
        <dbReference type="EMBL" id="KIW40578.1"/>
    </source>
</evidence>
<gene>
    <name evidence="1" type="ORF">PV06_07763</name>
</gene>
<dbReference type="VEuPathDB" id="FungiDB:PV06_07763"/>
<sequence length="100" mass="11494">MKDNHLPIARYPRRLNFPFFSRGAQCPFTDYVAGSAYHEARSSSSCCRGCQYMHLRRIRNAISLSHEQLEVQISATAENDCMRGRVVSPPVLPKLRCFFK</sequence>
<dbReference type="GeneID" id="27359837"/>
<organism evidence="1 2">
    <name type="scientific">Exophiala oligosperma</name>
    <dbReference type="NCBI Taxonomy" id="215243"/>
    <lineage>
        <taxon>Eukaryota</taxon>
        <taxon>Fungi</taxon>
        <taxon>Dikarya</taxon>
        <taxon>Ascomycota</taxon>
        <taxon>Pezizomycotina</taxon>
        <taxon>Eurotiomycetes</taxon>
        <taxon>Chaetothyriomycetidae</taxon>
        <taxon>Chaetothyriales</taxon>
        <taxon>Herpotrichiellaceae</taxon>
        <taxon>Exophiala</taxon>
    </lineage>
</organism>
<reference evidence="1 2" key="1">
    <citation type="submission" date="2015-01" db="EMBL/GenBank/DDBJ databases">
        <title>The Genome Sequence of Exophiala oligosperma CBS72588.</title>
        <authorList>
            <consortium name="The Broad Institute Genomics Platform"/>
            <person name="Cuomo C."/>
            <person name="de Hoog S."/>
            <person name="Gorbushina A."/>
            <person name="Stielow B."/>
            <person name="Teixiera M."/>
            <person name="Abouelleil A."/>
            <person name="Chapman S.B."/>
            <person name="Priest M."/>
            <person name="Young S.K."/>
            <person name="Wortman J."/>
            <person name="Nusbaum C."/>
            <person name="Birren B."/>
        </authorList>
    </citation>
    <scope>NUCLEOTIDE SEQUENCE [LARGE SCALE GENOMIC DNA]</scope>
    <source>
        <strain evidence="1 2">CBS 72588</strain>
    </source>
</reference>